<dbReference type="CDD" id="cd06223">
    <property type="entry name" value="PRTases_typeI"/>
    <property type="match status" value="1"/>
</dbReference>
<dbReference type="Proteomes" id="UP000177026">
    <property type="component" value="Unassembled WGS sequence"/>
</dbReference>
<feature type="domain" description="Phosphoribosyltransferase" evidence="3">
    <location>
        <begin position="18"/>
        <end position="146"/>
    </location>
</feature>
<dbReference type="SUPFAM" id="SSF53271">
    <property type="entry name" value="PRTase-like"/>
    <property type="match status" value="1"/>
</dbReference>
<evidence type="ECO:0000256" key="2">
    <source>
        <dbReference type="ARBA" id="ARBA00022679"/>
    </source>
</evidence>
<name>A0A1F7GM18_9BACT</name>
<dbReference type="PANTHER" id="PTHR43363:SF1">
    <property type="entry name" value="HYPOXANTHINE-GUANINE PHOSPHORIBOSYLTRANSFERASE"/>
    <property type="match status" value="1"/>
</dbReference>
<dbReference type="EMBL" id="MFZI01000040">
    <property type="protein sequence ID" value="OGK20090.1"/>
    <property type="molecule type" value="Genomic_DNA"/>
</dbReference>
<accession>A0A1F7GM18</accession>
<dbReference type="Gene3D" id="3.40.50.2020">
    <property type="match status" value="1"/>
</dbReference>
<protein>
    <recommendedName>
        <fullName evidence="3">Phosphoribosyltransferase domain-containing protein</fullName>
    </recommendedName>
</protein>
<evidence type="ECO:0000259" key="3">
    <source>
        <dbReference type="Pfam" id="PF00156"/>
    </source>
</evidence>
<gene>
    <name evidence="4" type="ORF">A2866_01015</name>
</gene>
<comment type="caution">
    <text evidence="4">The sequence shown here is derived from an EMBL/GenBank/DDBJ whole genome shotgun (WGS) entry which is preliminary data.</text>
</comment>
<sequence>MEYYTVSWQKLHDSLFTLAQTIEKKERSFDLIVAISRGGLTISHILSDFLKLPITTFTISTYKDFKQHKVPEITLKIGNKLHHKKIILVDDVSDTGKTFIRGIEYLKSLGADHIRTASPFIKPWTKFIPDYYDRQVDKWIIFPFDMRESVDTITRNLKKEKYSNLKIKNHLKKIGIPSHFINTYLPKHL</sequence>
<reference evidence="4 5" key="1">
    <citation type="journal article" date="2016" name="Nat. Commun.">
        <title>Thousands of microbial genomes shed light on interconnected biogeochemical processes in an aquifer system.</title>
        <authorList>
            <person name="Anantharaman K."/>
            <person name="Brown C.T."/>
            <person name="Hug L.A."/>
            <person name="Sharon I."/>
            <person name="Castelle C.J."/>
            <person name="Probst A.J."/>
            <person name="Thomas B.C."/>
            <person name="Singh A."/>
            <person name="Wilkins M.J."/>
            <person name="Karaoz U."/>
            <person name="Brodie E.L."/>
            <person name="Williams K.H."/>
            <person name="Hubbard S.S."/>
            <person name="Banfield J.F."/>
        </authorList>
    </citation>
    <scope>NUCLEOTIDE SEQUENCE [LARGE SCALE GENOMIC DNA]</scope>
</reference>
<evidence type="ECO:0000313" key="5">
    <source>
        <dbReference type="Proteomes" id="UP000177026"/>
    </source>
</evidence>
<dbReference type="AlphaFoldDB" id="A0A1F7GM18"/>
<evidence type="ECO:0000256" key="1">
    <source>
        <dbReference type="ARBA" id="ARBA00022676"/>
    </source>
</evidence>
<dbReference type="Pfam" id="PF00156">
    <property type="entry name" value="Pribosyltran"/>
    <property type="match status" value="1"/>
</dbReference>
<dbReference type="GO" id="GO:0016757">
    <property type="term" value="F:glycosyltransferase activity"/>
    <property type="evidence" value="ECO:0007669"/>
    <property type="project" value="UniProtKB-KW"/>
</dbReference>
<dbReference type="InterPro" id="IPR029057">
    <property type="entry name" value="PRTase-like"/>
</dbReference>
<organism evidence="4 5">
    <name type="scientific">Candidatus Roizmanbacteria bacterium RIFCSPHIGHO2_01_FULL_39_8</name>
    <dbReference type="NCBI Taxonomy" id="1802033"/>
    <lineage>
        <taxon>Bacteria</taxon>
        <taxon>Candidatus Roizmaniibacteriota</taxon>
    </lineage>
</organism>
<dbReference type="InterPro" id="IPR000836">
    <property type="entry name" value="PRTase_dom"/>
</dbReference>
<dbReference type="PANTHER" id="PTHR43363">
    <property type="entry name" value="HYPOXANTHINE PHOSPHORIBOSYLTRANSFERASE"/>
    <property type="match status" value="1"/>
</dbReference>
<proteinExistence type="predicted"/>
<evidence type="ECO:0000313" key="4">
    <source>
        <dbReference type="EMBL" id="OGK20090.1"/>
    </source>
</evidence>
<keyword evidence="2" id="KW-0808">Transferase</keyword>
<keyword evidence="1" id="KW-0328">Glycosyltransferase</keyword>